<feature type="coiled-coil region" evidence="2">
    <location>
        <begin position="372"/>
        <end position="620"/>
    </location>
</feature>
<evidence type="ECO:0000259" key="4">
    <source>
        <dbReference type="SMART" id="SM01424"/>
    </source>
</evidence>
<feature type="region of interest" description="Disordered" evidence="3">
    <location>
        <begin position="45"/>
        <end position="190"/>
    </location>
</feature>
<evidence type="ECO:0000313" key="5">
    <source>
        <dbReference type="EMBL" id="KAJ1093320.1"/>
    </source>
</evidence>
<dbReference type="SMART" id="SM01424">
    <property type="entry name" value="HAP1_N"/>
    <property type="match status" value="1"/>
</dbReference>
<gene>
    <name evidence="5" type="ORF">NDU88_006425</name>
</gene>
<dbReference type="GO" id="GO:0047496">
    <property type="term" value="P:vesicle transport along microtubule"/>
    <property type="evidence" value="ECO:0007669"/>
    <property type="project" value="TreeGrafter"/>
</dbReference>
<feature type="region of interest" description="Disordered" evidence="3">
    <location>
        <begin position="640"/>
        <end position="667"/>
    </location>
</feature>
<feature type="compositionally biased region" description="Basic and acidic residues" evidence="3">
    <location>
        <begin position="163"/>
        <end position="178"/>
    </location>
</feature>
<feature type="compositionally biased region" description="Basic and acidic residues" evidence="3">
    <location>
        <begin position="96"/>
        <end position="157"/>
    </location>
</feature>
<keyword evidence="6" id="KW-1185">Reference proteome</keyword>
<feature type="compositionally biased region" description="Low complexity" evidence="3">
    <location>
        <begin position="235"/>
        <end position="244"/>
    </location>
</feature>
<feature type="region of interest" description="Disordered" evidence="3">
    <location>
        <begin position="204"/>
        <end position="276"/>
    </location>
</feature>
<evidence type="ECO:0000256" key="2">
    <source>
        <dbReference type="SAM" id="Coils"/>
    </source>
</evidence>
<evidence type="ECO:0000256" key="1">
    <source>
        <dbReference type="ARBA" id="ARBA00023054"/>
    </source>
</evidence>
<dbReference type="InterPro" id="IPR051149">
    <property type="entry name" value="Spindly/BICDR_Dynein_Adapter"/>
</dbReference>
<feature type="domain" description="HAP1 N-terminal" evidence="4">
    <location>
        <begin position="60"/>
        <end position="572"/>
    </location>
</feature>
<reference evidence="5" key="1">
    <citation type="journal article" date="2022" name="bioRxiv">
        <title>Sequencing and chromosome-scale assembly of the giantPleurodeles waltlgenome.</title>
        <authorList>
            <person name="Brown T."/>
            <person name="Elewa A."/>
            <person name="Iarovenko S."/>
            <person name="Subramanian E."/>
            <person name="Araus A.J."/>
            <person name="Petzold A."/>
            <person name="Susuki M."/>
            <person name="Suzuki K.-i.T."/>
            <person name="Hayashi T."/>
            <person name="Toyoda A."/>
            <person name="Oliveira C."/>
            <person name="Osipova E."/>
            <person name="Leigh N.D."/>
            <person name="Simon A."/>
            <person name="Yun M.H."/>
        </authorList>
    </citation>
    <scope>NUCLEOTIDE SEQUENCE</scope>
    <source>
        <strain evidence="5">20211129_DDA</strain>
        <tissue evidence="5">Liver</tissue>
    </source>
</reference>
<evidence type="ECO:0000256" key="3">
    <source>
        <dbReference type="SAM" id="MobiDB-lite"/>
    </source>
</evidence>
<evidence type="ECO:0000313" key="6">
    <source>
        <dbReference type="Proteomes" id="UP001066276"/>
    </source>
</evidence>
<accession>A0AAV7M057</accession>
<feature type="compositionally biased region" description="Gly residues" evidence="3">
    <location>
        <begin position="1"/>
        <end position="12"/>
    </location>
</feature>
<dbReference type="InterPro" id="IPR006933">
    <property type="entry name" value="HAP1_N"/>
</dbReference>
<feature type="compositionally biased region" description="Low complexity" evidence="3">
    <location>
        <begin position="642"/>
        <end position="651"/>
    </location>
</feature>
<dbReference type="Proteomes" id="UP001066276">
    <property type="component" value="Chromosome 11"/>
</dbReference>
<sequence length="891" mass="99330">MDRGGGGEGDGPGLQTAEPANGSAPENRCCPASLVGAARGGGRACLCLPLSDASPPPELGEMGSRAPGAAGQGESAAQPAQYHQPRGGELEQQSETLKENKYSLRGEKENKYSVRGEKENKYSLRGEKKEPGCRSRTRKVESGVEEGGRQVGEEQVDRGGGVRYREGGSRTREGDQGAEKGCGSWGERNRWTERVRNLVRRVQGLPRVLKGQRKEIGGRGGAVGTGIRSAERRTSSPGEGPGSSRGHRPGPAGRGRGRAGGAPPCSGGFARLGADPQAAPLRGMSVRLLGLAGLTSAPAEPDSARMEEEEGGGGGPPRPGLGELELEELVLLAAELPGLQPEHCGLQGGPDPELLSVYRQKEKDLILAARLGKALLERNQDMSRQYEQTQRELQDKLEHLEQEKHELRRRFENREGEWEGRVSELESDVKVLQDELEKQQLHLREADREKSRAIQDLSEQNQRLMDQLNRATEVERQLSLQVHVLREEFREKSSSSSQHISRLENLQAEINMLSDRKRDLEQRLSAMMEENDLLQGTVEELQDRIVTLDRQSCDKDLQLRQSQQELQELRLSSRQLQRKLEELSEERNLQNFNSNSTSLLSEIEQSMEAEEQEQERVQLKLQLWEAYCQVRSICSQLRGNDSADSAVSTDSSMDESSETSSAKDVPAGSLRTAISELKQLIVSILDGGDLTGCRRSDDEALEEQIKRTSEDSRALRELLHCEQHSMKQSLEELQRLHNQVRQLSVEMSTIKEERDRLRSISEDKGPKEQLAKAIRDRDEAIAKKNAVEMELAKCRIDVMSLNSQLLDAIQQKLNLSQQLEAWQDDMHRVINQQLMDKHQDEWNQTAYSFSSSHRANGSKGSRVVCRTHPEQQGDEPTGAEGKRRFTFFKKN</sequence>
<feature type="region of interest" description="Disordered" evidence="3">
    <location>
        <begin position="294"/>
        <end position="320"/>
    </location>
</feature>
<dbReference type="GO" id="GO:0055107">
    <property type="term" value="P:Golgi to secretory granule transport"/>
    <property type="evidence" value="ECO:0007669"/>
    <property type="project" value="TreeGrafter"/>
</dbReference>
<dbReference type="EMBL" id="JANPWB010000015">
    <property type="protein sequence ID" value="KAJ1093320.1"/>
    <property type="molecule type" value="Genomic_DNA"/>
</dbReference>
<proteinExistence type="predicted"/>
<protein>
    <recommendedName>
        <fullName evidence="4">HAP1 N-terminal domain-containing protein</fullName>
    </recommendedName>
</protein>
<feature type="coiled-coil region" evidence="2">
    <location>
        <begin position="698"/>
        <end position="832"/>
    </location>
</feature>
<dbReference type="AlphaFoldDB" id="A0AAV7M057"/>
<dbReference type="PANTHER" id="PTHR32123:SF12">
    <property type="entry name" value="BICD FAMILY-LIKE CARGO ADAPTER 1"/>
    <property type="match status" value="1"/>
</dbReference>
<feature type="region of interest" description="Disordered" evidence="3">
    <location>
        <begin position="1"/>
        <end position="33"/>
    </location>
</feature>
<keyword evidence="1 2" id="KW-0175">Coiled coil</keyword>
<organism evidence="5 6">
    <name type="scientific">Pleurodeles waltl</name>
    <name type="common">Iberian ribbed newt</name>
    <dbReference type="NCBI Taxonomy" id="8319"/>
    <lineage>
        <taxon>Eukaryota</taxon>
        <taxon>Metazoa</taxon>
        <taxon>Chordata</taxon>
        <taxon>Craniata</taxon>
        <taxon>Vertebrata</taxon>
        <taxon>Euteleostomi</taxon>
        <taxon>Amphibia</taxon>
        <taxon>Batrachia</taxon>
        <taxon>Caudata</taxon>
        <taxon>Salamandroidea</taxon>
        <taxon>Salamandridae</taxon>
        <taxon>Pleurodelinae</taxon>
        <taxon>Pleurodeles</taxon>
    </lineage>
</organism>
<dbReference type="PANTHER" id="PTHR32123">
    <property type="entry name" value="BICD FAMILY-LIKE CARGO ADAPTER"/>
    <property type="match status" value="1"/>
</dbReference>
<name>A0AAV7M057_PLEWA</name>
<comment type="caution">
    <text evidence="5">The sequence shown here is derived from an EMBL/GenBank/DDBJ whole genome shotgun (WGS) entry which is preliminary data.</text>
</comment>
<feature type="region of interest" description="Disordered" evidence="3">
    <location>
        <begin position="867"/>
        <end position="891"/>
    </location>
</feature>